<reference evidence="2 3" key="1">
    <citation type="journal article" date="2019" name="Int. J. Syst. Evol. Microbiol.">
        <title>The Global Catalogue of Microorganisms (GCM) 10K type strain sequencing project: providing services to taxonomists for standard genome sequencing and annotation.</title>
        <authorList>
            <consortium name="The Broad Institute Genomics Platform"/>
            <consortium name="The Broad Institute Genome Sequencing Center for Infectious Disease"/>
            <person name="Wu L."/>
            <person name="Ma J."/>
        </authorList>
    </citation>
    <scope>NUCLEOTIDE SEQUENCE [LARGE SCALE GENOMIC DNA]</scope>
    <source>
        <strain evidence="2 3">JCM 15896</strain>
    </source>
</reference>
<feature type="chain" id="PRO_5046725898" evidence="1">
    <location>
        <begin position="24"/>
        <end position="178"/>
    </location>
</feature>
<evidence type="ECO:0000256" key="1">
    <source>
        <dbReference type="SAM" id="SignalP"/>
    </source>
</evidence>
<dbReference type="SUPFAM" id="SSF52799">
    <property type="entry name" value="(Phosphotyrosine protein) phosphatases II"/>
    <property type="match status" value="1"/>
</dbReference>
<dbReference type="Proteomes" id="UP001500359">
    <property type="component" value="Unassembled WGS sequence"/>
</dbReference>
<sequence>MKNTLFQFLAGCFFTAISLSTQASDTVEHSPLADLKNYQVNTARMVSSGLPNRQHFETLKSQGVTHVIDLIPGDRADEIAMMEALGLGYHNVQVDWENPTLANFDDYVLSMQQSLSKDGKTLTHCRLNWRGAVFTYLYRVTQLNESEQSARQDMLAIWQPNETWQAFIDQVKAKYQQH</sequence>
<keyword evidence="3" id="KW-1185">Reference proteome</keyword>
<dbReference type="CDD" id="cd14503">
    <property type="entry name" value="PTP-bact"/>
    <property type="match status" value="1"/>
</dbReference>
<dbReference type="Gene3D" id="3.90.190.10">
    <property type="entry name" value="Protein tyrosine phosphatase superfamily"/>
    <property type="match status" value="1"/>
</dbReference>
<comment type="caution">
    <text evidence="2">The sequence shown here is derived from an EMBL/GenBank/DDBJ whole genome shotgun (WGS) entry which is preliminary data.</text>
</comment>
<name>A0ABN1LCI2_9ALTE</name>
<dbReference type="RefSeq" id="WP_343855924.1">
    <property type="nucleotide sequence ID" value="NZ_BAAAFD010000001.1"/>
</dbReference>
<keyword evidence="1" id="KW-0732">Signal</keyword>
<accession>A0ABN1LCI2</accession>
<evidence type="ECO:0000313" key="2">
    <source>
        <dbReference type="EMBL" id="GAA0852660.1"/>
    </source>
</evidence>
<evidence type="ECO:0000313" key="3">
    <source>
        <dbReference type="Proteomes" id="UP001500359"/>
    </source>
</evidence>
<proteinExistence type="predicted"/>
<dbReference type="EMBL" id="BAAAFD010000001">
    <property type="protein sequence ID" value="GAA0852660.1"/>
    <property type="molecule type" value="Genomic_DNA"/>
</dbReference>
<dbReference type="InterPro" id="IPR029021">
    <property type="entry name" value="Prot-tyrosine_phosphatase-like"/>
</dbReference>
<organism evidence="2 3">
    <name type="scientific">Aliiglaciecola litoralis</name>
    <dbReference type="NCBI Taxonomy" id="582857"/>
    <lineage>
        <taxon>Bacteria</taxon>
        <taxon>Pseudomonadati</taxon>
        <taxon>Pseudomonadota</taxon>
        <taxon>Gammaproteobacteria</taxon>
        <taxon>Alteromonadales</taxon>
        <taxon>Alteromonadaceae</taxon>
        <taxon>Aliiglaciecola</taxon>
    </lineage>
</organism>
<protein>
    <submittedName>
        <fullName evidence="2">Protein tyrosine phosphatase family protein</fullName>
    </submittedName>
</protein>
<feature type="signal peptide" evidence="1">
    <location>
        <begin position="1"/>
        <end position="23"/>
    </location>
</feature>
<gene>
    <name evidence="2" type="ORF">GCM10009114_03250</name>
</gene>